<proteinExistence type="predicted"/>
<feature type="compositionally biased region" description="Basic and acidic residues" evidence="1">
    <location>
        <begin position="60"/>
        <end position="78"/>
    </location>
</feature>
<evidence type="ECO:0000313" key="2">
    <source>
        <dbReference type="EMBL" id="KAJ4361784.1"/>
    </source>
</evidence>
<sequence>MIRRGYEEARKRIMAKMDENEKEGRNLLQVEARLSVFREYLDRQEREQKRNELESGESDGNEKERRVEEVTKMEEVKVNEQSVGSLCMGNP</sequence>
<reference evidence="2" key="1">
    <citation type="submission" date="2022-10" db="EMBL/GenBank/DDBJ databases">
        <title>Tapping the CABI collections for fungal endophytes: first genome assemblies for Collariella, Neodidymelliopsis, Ascochyta clinopodiicola, Didymella pomorum, Didymosphaeria variabile, Neocosmospora piperis and Neocucurbitaria cava.</title>
        <authorList>
            <person name="Hill R."/>
        </authorList>
    </citation>
    <scope>NUCLEOTIDE SEQUENCE</scope>
    <source>
        <strain evidence="2">IMI 356814</strain>
    </source>
</reference>
<dbReference type="Proteomes" id="UP001140560">
    <property type="component" value="Unassembled WGS sequence"/>
</dbReference>
<name>A0A9W9CGY9_9PLEO</name>
<feature type="region of interest" description="Disordered" evidence="1">
    <location>
        <begin position="45"/>
        <end position="91"/>
    </location>
</feature>
<dbReference type="EMBL" id="JAPEUY010000022">
    <property type="protein sequence ID" value="KAJ4361784.1"/>
    <property type="molecule type" value="Genomic_DNA"/>
</dbReference>
<organism evidence="2 3">
    <name type="scientific">Neocucurbitaria cava</name>
    <dbReference type="NCBI Taxonomy" id="798079"/>
    <lineage>
        <taxon>Eukaryota</taxon>
        <taxon>Fungi</taxon>
        <taxon>Dikarya</taxon>
        <taxon>Ascomycota</taxon>
        <taxon>Pezizomycotina</taxon>
        <taxon>Dothideomycetes</taxon>
        <taxon>Pleosporomycetidae</taxon>
        <taxon>Pleosporales</taxon>
        <taxon>Pleosporineae</taxon>
        <taxon>Cucurbitariaceae</taxon>
        <taxon>Neocucurbitaria</taxon>
    </lineage>
</organism>
<evidence type="ECO:0000256" key="1">
    <source>
        <dbReference type="SAM" id="MobiDB-lite"/>
    </source>
</evidence>
<evidence type="ECO:0000313" key="3">
    <source>
        <dbReference type="Proteomes" id="UP001140560"/>
    </source>
</evidence>
<dbReference type="AlphaFoldDB" id="A0A9W9CGY9"/>
<accession>A0A9W9CGY9</accession>
<gene>
    <name evidence="2" type="ORF">N0V83_010724</name>
</gene>
<protein>
    <submittedName>
        <fullName evidence="2">Uncharacterized protein</fullName>
    </submittedName>
</protein>
<keyword evidence="3" id="KW-1185">Reference proteome</keyword>
<comment type="caution">
    <text evidence="2">The sequence shown here is derived from an EMBL/GenBank/DDBJ whole genome shotgun (WGS) entry which is preliminary data.</text>
</comment>